<dbReference type="SUPFAM" id="SSF53474">
    <property type="entry name" value="alpha/beta-Hydrolases"/>
    <property type="match status" value="1"/>
</dbReference>
<evidence type="ECO:0000259" key="2">
    <source>
        <dbReference type="Pfam" id="PF00975"/>
    </source>
</evidence>
<evidence type="ECO:0000256" key="1">
    <source>
        <dbReference type="ARBA" id="ARBA00007169"/>
    </source>
</evidence>
<feature type="domain" description="Thioesterase" evidence="2">
    <location>
        <begin position="5"/>
        <end position="220"/>
    </location>
</feature>
<dbReference type="PANTHER" id="PTHR11487:SF0">
    <property type="entry name" value="S-ACYL FATTY ACID SYNTHASE THIOESTERASE, MEDIUM CHAIN"/>
    <property type="match status" value="1"/>
</dbReference>
<accession>A0ABS3HN98</accession>
<dbReference type="RefSeq" id="WP_207110636.1">
    <property type="nucleotide sequence ID" value="NZ_JAFLVR010000078.1"/>
</dbReference>
<gene>
    <name evidence="3" type="ORF">JZO85_21820</name>
</gene>
<protein>
    <submittedName>
        <fullName evidence="3">Thioesterase</fullName>
    </submittedName>
</protein>
<dbReference type="InterPro" id="IPR001031">
    <property type="entry name" value="Thioesterase"/>
</dbReference>
<dbReference type="PANTHER" id="PTHR11487">
    <property type="entry name" value="THIOESTERASE"/>
    <property type="match status" value="1"/>
</dbReference>
<reference evidence="3 4" key="1">
    <citation type="submission" date="2021-03" db="EMBL/GenBank/DDBJ databases">
        <title>Enterococcal diversity collection.</title>
        <authorList>
            <person name="Gilmore M.S."/>
            <person name="Schwartzman J."/>
            <person name="Van Tyne D."/>
            <person name="Martin M."/>
            <person name="Earl A.M."/>
            <person name="Manson A.L."/>
            <person name="Straub T."/>
            <person name="Salamzade R."/>
            <person name="Saavedra J."/>
            <person name="Lebreton F."/>
            <person name="Prichula J."/>
            <person name="Schaufler K."/>
            <person name="Gaca A."/>
            <person name="Sgardioli B."/>
            <person name="Wagenaar J."/>
            <person name="Strong T."/>
        </authorList>
    </citation>
    <scope>NUCLEOTIDE SEQUENCE [LARGE SCALE GENOMIC DNA]</scope>
    <source>
        <strain evidence="3 4">MJM16</strain>
    </source>
</reference>
<comment type="caution">
    <text evidence="3">The sequence shown here is derived from an EMBL/GenBank/DDBJ whole genome shotgun (WGS) entry which is preliminary data.</text>
</comment>
<dbReference type="InterPro" id="IPR012223">
    <property type="entry name" value="TEII"/>
</dbReference>
<name>A0ABS3HN98_9ENTE</name>
<dbReference type="Proteomes" id="UP000664495">
    <property type="component" value="Unassembled WGS sequence"/>
</dbReference>
<comment type="similarity">
    <text evidence="1">Belongs to the thioesterase family.</text>
</comment>
<sequence>MEKVLFCLPYAGGSSWNFNFLRNSVEQYDVKCLDYAGHGRRVGEKFMSNIEEIAEDFYKSIARIVENKPYSILGYSMGSIVAYELYRKIFEENRPLPEEIFFCASNSPESVHRSIDITDINSLKKQLLALNGTNESLLNDIGFLNYYLPIYQNDIKMLNKYKFENGPSVEGKVHVLHSDEEDQYKGWINFSKETISFEYFKSGHFFVNEEPNKFLNIINKGKETT</sequence>
<evidence type="ECO:0000313" key="3">
    <source>
        <dbReference type="EMBL" id="MBO0454910.1"/>
    </source>
</evidence>
<proteinExistence type="inferred from homology"/>
<dbReference type="InterPro" id="IPR029058">
    <property type="entry name" value="AB_hydrolase_fold"/>
</dbReference>
<keyword evidence="4" id="KW-1185">Reference proteome</keyword>
<organism evidence="3 4">
    <name type="scientific">Candidatus Enterococcus murrayae</name>
    <dbReference type="NCBI Taxonomy" id="2815321"/>
    <lineage>
        <taxon>Bacteria</taxon>
        <taxon>Bacillati</taxon>
        <taxon>Bacillota</taxon>
        <taxon>Bacilli</taxon>
        <taxon>Lactobacillales</taxon>
        <taxon>Enterococcaceae</taxon>
        <taxon>Enterococcus</taxon>
    </lineage>
</organism>
<dbReference type="EMBL" id="JAFLVR010000078">
    <property type="protein sequence ID" value="MBO0454910.1"/>
    <property type="molecule type" value="Genomic_DNA"/>
</dbReference>
<evidence type="ECO:0000313" key="4">
    <source>
        <dbReference type="Proteomes" id="UP000664495"/>
    </source>
</evidence>
<dbReference type="Pfam" id="PF00975">
    <property type="entry name" value="Thioesterase"/>
    <property type="match status" value="1"/>
</dbReference>
<dbReference type="Gene3D" id="3.40.50.1820">
    <property type="entry name" value="alpha/beta hydrolase"/>
    <property type="match status" value="1"/>
</dbReference>